<feature type="transmembrane region" description="Helical" evidence="1">
    <location>
        <begin position="20"/>
        <end position="49"/>
    </location>
</feature>
<reference evidence="2 3" key="1">
    <citation type="journal article" date="2018" name="Front. Plant Sci.">
        <title>Red Clover (Trifolium pratense) and Zigzag Clover (T. medium) - A Picture of Genomic Similarities and Differences.</title>
        <authorList>
            <person name="Dluhosova J."/>
            <person name="Istvanek J."/>
            <person name="Nedelnik J."/>
            <person name="Repkova J."/>
        </authorList>
    </citation>
    <scope>NUCLEOTIDE SEQUENCE [LARGE SCALE GENOMIC DNA]</scope>
    <source>
        <strain evidence="3">cv. 10/8</strain>
        <tissue evidence="2">Leaf</tissue>
    </source>
</reference>
<comment type="caution">
    <text evidence="2">The sequence shown here is derived from an EMBL/GenBank/DDBJ whole genome shotgun (WGS) entry which is preliminary data.</text>
</comment>
<protein>
    <submittedName>
        <fullName evidence="2">Uncharacterized protein</fullName>
    </submittedName>
</protein>
<dbReference type="EMBL" id="LXQA010103935">
    <property type="protein sequence ID" value="MCI17119.1"/>
    <property type="molecule type" value="Genomic_DNA"/>
</dbReference>
<evidence type="ECO:0000256" key="1">
    <source>
        <dbReference type="SAM" id="Phobius"/>
    </source>
</evidence>
<accession>A0A392PZX4</accession>
<keyword evidence="1" id="KW-1133">Transmembrane helix</keyword>
<proteinExistence type="predicted"/>
<name>A0A392PZX4_9FABA</name>
<dbReference type="AlphaFoldDB" id="A0A392PZX4"/>
<organism evidence="2 3">
    <name type="scientific">Trifolium medium</name>
    <dbReference type="NCBI Taxonomy" id="97028"/>
    <lineage>
        <taxon>Eukaryota</taxon>
        <taxon>Viridiplantae</taxon>
        <taxon>Streptophyta</taxon>
        <taxon>Embryophyta</taxon>
        <taxon>Tracheophyta</taxon>
        <taxon>Spermatophyta</taxon>
        <taxon>Magnoliopsida</taxon>
        <taxon>eudicotyledons</taxon>
        <taxon>Gunneridae</taxon>
        <taxon>Pentapetalae</taxon>
        <taxon>rosids</taxon>
        <taxon>fabids</taxon>
        <taxon>Fabales</taxon>
        <taxon>Fabaceae</taxon>
        <taxon>Papilionoideae</taxon>
        <taxon>50 kb inversion clade</taxon>
        <taxon>NPAAA clade</taxon>
        <taxon>Hologalegina</taxon>
        <taxon>IRL clade</taxon>
        <taxon>Trifolieae</taxon>
        <taxon>Trifolium</taxon>
    </lineage>
</organism>
<evidence type="ECO:0000313" key="2">
    <source>
        <dbReference type="EMBL" id="MCI17119.1"/>
    </source>
</evidence>
<keyword evidence="3" id="KW-1185">Reference proteome</keyword>
<feature type="transmembrane region" description="Helical" evidence="1">
    <location>
        <begin position="61"/>
        <end position="89"/>
    </location>
</feature>
<evidence type="ECO:0000313" key="3">
    <source>
        <dbReference type="Proteomes" id="UP000265520"/>
    </source>
</evidence>
<keyword evidence="1" id="KW-0472">Membrane</keyword>
<dbReference type="Proteomes" id="UP000265520">
    <property type="component" value="Unassembled WGS sequence"/>
</dbReference>
<sequence>MSELCNPSSAGAGSGMCGWLAWPLSLGIVFVAAWLAWPLSLGIVFVAACSPEARFCGGVHMIYLFLVGFTITMELSSCHCFRFFFIVVFS</sequence>
<keyword evidence="1" id="KW-0812">Transmembrane</keyword>